<gene>
    <name evidence="7" type="ORF">GCM10009416_33760</name>
</gene>
<dbReference type="RefSeq" id="WP_343896545.1">
    <property type="nucleotide sequence ID" value="NZ_BAAAFZ010000053.1"/>
</dbReference>
<evidence type="ECO:0000256" key="5">
    <source>
        <dbReference type="ARBA" id="ARBA00022989"/>
    </source>
</evidence>
<accession>A0ABN1FKA9</accession>
<comment type="similarity">
    <text evidence="2">Belongs to the VirD4/TraG family.</text>
</comment>
<dbReference type="InterPro" id="IPR027417">
    <property type="entry name" value="P-loop_NTPase"/>
</dbReference>
<dbReference type="InterPro" id="IPR003688">
    <property type="entry name" value="TraG/VirD4"/>
</dbReference>
<dbReference type="SUPFAM" id="SSF52540">
    <property type="entry name" value="P-loop containing nucleoside triphosphate hydrolases"/>
    <property type="match status" value="1"/>
</dbReference>
<evidence type="ECO:0000256" key="4">
    <source>
        <dbReference type="ARBA" id="ARBA00022692"/>
    </source>
</evidence>
<comment type="caution">
    <text evidence="7">The sequence shown here is derived from an EMBL/GenBank/DDBJ whole genome shotgun (WGS) entry which is preliminary data.</text>
</comment>
<evidence type="ECO:0000256" key="3">
    <source>
        <dbReference type="ARBA" id="ARBA00022475"/>
    </source>
</evidence>
<dbReference type="Gene3D" id="3.40.50.300">
    <property type="entry name" value="P-loop containing nucleotide triphosphate hydrolases"/>
    <property type="match status" value="1"/>
</dbReference>
<comment type="subcellular location">
    <subcellularLocation>
        <location evidence="1">Cell membrane</location>
        <topology evidence="1">Multi-pass membrane protein</topology>
    </subcellularLocation>
</comment>
<evidence type="ECO:0000256" key="1">
    <source>
        <dbReference type="ARBA" id="ARBA00004651"/>
    </source>
</evidence>
<reference evidence="7 8" key="1">
    <citation type="journal article" date="2019" name="Int. J. Syst. Evol. Microbiol.">
        <title>The Global Catalogue of Microorganisms (GCM) 10K type strain sequencing project: providing services to taxonomists for standard genome sequencing and annotation.</title>
        <authorList>
            <consortium name="The Broad Institute Genomics Platform"/>
            <consortium name="The Broad Institute Genome Sequencing Center for Infectious Disease"/>
            <person name="Wu L."/>
            <person name="Ma J."/>
        </authorList>
    </citation>
    <scope>NUCLEOTIDE SEQUENCE [LARGE SCALE GENOMIC DNA]</scope>
    <source>
        <strain evidence="7 8">JCM 9933</strain>
    </source>
</reference>
<evidence type="ECO:0000313" key="8">
    <source>
        <dbReference type="Proteomes" id="UP001501588"/>
    </source>
</evidence>
<organism evidence="7 8">
    <name type="scientific">Craurococcus roseus</name>
    <dbReference type="NCBI Taxonomy" id="77585"/>
    <lineage>
        <taxon>Bacteria</taxon>
        <taxon>Pseudomonadati</taxon>
        <taxon>Pseudomonadota</taxon>
        <taxon>Alphaproteobacteria</taxon>
        <taxon>Acetobacterales</taxon>
        <taxon>Acetobacteraceae</taxon>
        <taxon>Craurococcus</taxon>
    </lineage>
</organism>
<evidence type="ECO:0000256" key="6">
    <source>
        <dbReference type="ARBA" id="ARBA00023136"/>
    </source>
</evidence>
<keyword evidence="3" id="KW-1003">Cell membrane</keyword>
<keyword evidence="8" id="KW-1185">Reference proteome</keyword>
<evidence type="ECO:0000313" key="7">
    <source>
        <dbReference type="EMBL" id="GAA0592603.1"/>
    </source>
</evidence>
<dbReference type="InterPro" id="IPR051539">
    <property type="entry name" value="T4SS-coupling_protein"/>
</dbReference>
<name>A0ABN1FKA9_9PROT</name>
<dbReference type="Proteomes" id="UP001501588">
    <property type="component" value="Unassembled WGS sequence"/>
</dbReference>
<dbReference type="PANTHER" id="PTHR37937">
    <property type="entry name" value="CONJUGATIVE TRANSFER: DNA TRANSPORT"/>
    <property type="match status" value="1"/>
</dbReference>
<keyword evidence="4" id="KW-0812">Transmembrane</keyword>
<dbReference type="CDD" id="cd01127">
    <property type="entry name" value="TrwB_TraG_TraD_VirD4"/>
    <property type="match status" value="1"/>
</dbReference>
<dbReference type="PANTHER" id="PTHR37937:SF1">
    <property type="entry name" value="CONJUGATIVE TRANSFER: DNA TRANSPORT"/>
    <property type="match status" value="1"/>
</dbReference>
<sequence>MNGAALPGADAAGPPPRSAGRKLAGLLATTALTVLAVSVPITQWMAGRLGHHSKLGEPWFDGWYAPWSWIQWRMAGWPTPGAARTYELLDGGLMMAVCALPMLAGWALSQKKNKPRKHEGVHGTARLAQRADLEAARLLPARAGILSRRQPEVAGWYLAAHEEKDGSLTYIRHDGPDHLGVFGPPRCGKTAGPVVMNCLSGEAESLVVFDTKGSIYRDTAGWRKSAGQKVLRWDLMATENRVRWNPLREVRLGTIHEYSDAATIIEHVADPSGEGLDGGRDHFPPVAAEFLSGLTLFVLYERRARGEWACLADVLRALADPDREPVKLYKAMAENRCGPGGARHEEIASAGAAQLKRPDKERGSVHSTAGRMLRLFRDPIVARNTAASDFSIADIMDAEDPVSLYVIPREEHRLRLRPLTRLFVSLMGGRLASVETVKGSNRPHRHSLRFIYDEFPADGAQEYFVSFMARCPEYGIRVMVLAQDYQQITKEYGPNETVTGVCTIKLGYTPANGKTAEWMSEWSGRETRITEDVSESGSTGDAKRGFNRAYHTVSRQLLTPDEVERIPTPQKDGAGRIVSPGKVLIKVAGMQTALETQACYFFDPAFSARAAIPAPPTDTMRRAA</sequence>
<evidence type="ECO:0000256" key="2">
    <source>
        <dbReference type="ARBA" id="ARBA00008806"/>
    </source>
</evidence>
<proteinExistence type="inferred from homology"/>
<protein>
    <submittedName>
        <fullName evidence="7">Conjugal transfer protein TraG</fullName>
    </submittedName>
</protein>
<dbReference type="Pfam" id="PF02534">
    <property type="entry name" value="T4SS-DNA_transf"/>
    <property type="match status" value="1"/>
</dbReference>
<dbReference type="EMBL" id="BAAAFZ010000053">
    <property type="protein sequence ID" value="GAA0592603.1"/>
    <property type="molecule type" value="Genomic_DNA"/>
</dbReference>
<keyword evidence="6" id="KW-0472">Membrane</keyword>
<keyword evidence="5" id="KW-1133">Transmembrane helix</keyword>